<dbReference type="AlphaFoldDB" id="A0A0C9RSM7"/>
<evidence type="ECO:0000256" key="1">
    <source>
        <dbReference type="ARBA" id="ARBA00009995"/>
    </source>
</evidence>
<dbReference type="PROSITE" id="PS00375">
    <property type="entry name" value="UDPGT"/>
    <property type="match status" value="1"/>
</dbReference>
<dbReference type="GO" id="GO:0008194">
    <property type="term" value="F:UDP-glycosyltransferase activity"/>
    <property type="evidence" value="ECO:0007669"/>
    <property type="project" value="InterPro"/>
</dbReference>
<organism evidence="6">
    <name type="scientific">Wollemia nobilis</name>
    <dbReference type="NCBI Taxonomy" id="56998"/>
    <lineage>
        <taxon>Eukaryota</taxon>
        <taxon>Viridiplantae</taxon>
        <taxon>Streptophyta</taxon>
        <taxon>Embryophyta</taxon>
        <taxon>Tracheophyta</taxon>
        <taxon>Spermatophyta</taxon>
        <taxon>Pinopsida</taxon>
        <taxon>Pinidae</taxon>
        <taxon>Conifers II</taxon>
        <taxon>Araucariales</taxon>
        <taxon>Araucariaceae</taxon>
        <taxon>Wollemia</taxon>
    </lineage>
</organism>
<reference evidence="6" key="1">
    <citation type="submission" date="2015-02" db="EMBL/GenBank/DDBJ databases">
        <title>A transcriptome of Wollemia nobilis - a relic of Gondwana.</title>
        <authorList>
            <person name="Chia J.Y."/>
            <person name="Leong Y.S."/>
            <person name="Abdul Karim S."/>
            <person name="Wan Azmi N."/>
            <person name="Hercus R."/>
            <person name="Croft L."/>
        </authorList>
    </citation>
    <scope>NUCLEOTIDE SEQUENCE</scope>
    <source>
        <strain evidence="6">MaeBrown</strain>
        <tissue evidence="6">Leaf</tissue>
    </source>
</reference>
<name>A0A0C9RSM7_9CONI</name>
<evidence type="ECO:0000313" key="6">
    <source>
        <dbReference type="EMBL" id="JAG86579.1"/>
    </source>
</evidence>
<dbReference type="Pfam" id="PF00201">
    <property type="entry name" value="UDPGT"/>
    <property type="match status" value="1"/>
</dbReference>
<accession>A0A0C9RSM7</accession>
<keyword evidence="3 4" id="KW-0808">Transferase</keyword>
<dbReference type="Gene3D" id="3.40.50.2000">
    <property type="entry name" value="Glycogen Phosphorylase B"/>
    <property type="match status" value="2"/>
</dbReference>
<evidence type="ECO:0000256" key="2">
    <source>
        <dbReference type="ARBA" id="ARBA00022676"/>
    </source>
</evidence>
<dbReference type="SUPFAM" id="SSF53756">
    <property type="entry name" value="UDP-Glycosyltransferase/glycogen phosphorylase"/>
    <property type="match status" value="1"/>
</dbReference>
<dbReference type="PANTHER" id="PTHR48046:SF1">
    <property type="entry name" value="GLYCOSYLTRANSFERASE-RELATED"/>
    <property type="match status" value="1"/>
</dbReference>
<keyword evidence="2 4" id="KW-0328">Glycosyltransferase</keyword>
<dbReference type="InterPro" id="IPR035595">
    <property type="entry name" value="UDP_glycos_trans_CS"/>
</dbReference>
<evidence type="ECO:0000256" key="3">
    <source>
        <dbReference type="ARBA" id="ARBA00022679"/>
    </source>
</evidence>
<dbReference type="EC" id="2.4.1.-" evidence="5"/>
<proteinExistence type="inferred from homology"/>
<evidence type="ECO:0000256" key="4">
    <source>
        <dbReference type="RuleBase" id="RU003718"/>
    </source>
</evidence>
<dbReference type="InterPro" id="IPR002213">
    <property type="entry name" value="UDP_glucos_trans"/>
</dbReference>
<dbReference type="CDD" id="cd03784">
    <property type="entry name" value="GT1_Gtf-like"/>
    <property type="match status" value="1"/>
</dbReference>
<comment type="similarity">
    <text evidence="1 4">Belongs to the UDP-glycosyltransferase family.</text>
</comment>
<protein>
    <recommendedName>
        <fullName evidence="5">Glycosyltransferase</fullName>
        <ecNumber evidence="5">2.4.1.-</ecNumber>
    </recommendedName>
</protein>
<dbReference type="PANTHER" id="PTHR48046">
    <property type="entry name" value="UDP-GLYCOSYLTRANSFERASE 72E1"/>
    <property type="match status" value="1"/>
</dbReference>
<sequence length="473" mass="52414">MESEIHSRKPHIAIFPLCFGMGHLIPIAEFTKRLCTHHGFSVTLVISYWYCTSRQVTFIQRLASSSLDIRVIEIPHIEIVEDEENMKIETRLSKFVEKAKPHVEAVLDSLQHSASPISAFVIDFFCTALFDVAAKFHIPTHIFFAGPASVLCLMLHLPKLVSEIEVSFKDADFAVEIPGLPLIPARDMPTPIQDRSDSAFKWFVHHSSRFPEAIGIFVNTFAELEAEPLTALREGKVLSRGSTAMPSIYPVGPLILPTSDRPDDSDCLKWLDLQPPSSVLFVSFGSGATLSVNQIAELALGLEASGLQFLWVVRAPVPEKDVSELLPEGFESRTRDRGLVVPNWAPQVPVLSHPSTGGFLSHCGWNSTLESISAAVPMIAWPIFAEQKTNRVVLVNQMKIAIEVKMESDGFVRREDVERAARELMEGEGGRRARERIKELKVEAEIAMTEGGSSYQAMATGAADLANKPRFVF</sequence>
<dbReference type="FunFam" id="3.40.50.2000:FF:000056">
    <property type="entry name" value="Glycosyltransferase"/>
    <property type="match status" value="1"/>
</dbReference>
<dbReference type="EMBL" id="GCHU01014805">
    <property type="protein sequence ID" value="JAG86579.1"/>
    <property type="molecule type" value="Transcribed_RNA"/>
</dbReference>
<evidence type="ECO:0000256" key="5">
    <source>
        <dbReference type="RuleBase" id="RU362057"/>
    </source>
</evidence>